<dbReference type="SUPFAM" id="SSF55961">
    <property type="entry name" value="Bet v1-like"/>
    <property type="match status" value="1"/>
</dbReference>
<dbReference type="AlphaFoldDB" id="H9UG49"/>
<gene>
    <name evidence="1" type="ordered locus">Spiaf_0387</name>
</gene>
<protein>
    <recommendedName>
        <fullName evidence="3">Activator of Hsp90 ATPase homolog 1-like protein</fullName>
    </recommendedName>
</protein>
<dbReference type="PATRIC" id="fig|889378.3.peg.391"/>
<reference evidence="2" key="1">
    <citation type="journal article" date="2013" name="Stand. Genomic Sci.">
        <title>Complete genome sequence of the halophilic bacterium Spirochaeta africana type strain (Z-7692(T)) from the alkaline Lake Magadi in the East African Rift.</title>
        <authorList>
            <person name="Liolos K."/>
            <person name="Abt B."/>
            <person name="Scheuner C."/>
            <person name="Teshima H."/>
            <person name="Held B."/>
            <person name="Lapidus A."/>
            <person name="Nolan M."/>
            <person name="Lucas S."/>
            <person name="Deshpande S."/>
            <person name="Cheng J.F."/>
            <person name="Tapia R."/>
            <person name="Goodwin L.A."/>
            <person name="Pitluck S."/>
            <person name="Pagani I."/>
            <person name="Ivanova N."/>
            <person name="Mavromatis K."/>
            <person name="Mikhailova N."/>
            <person name="Huntemann M."/>
            <person name="Pati A."/>
            <person name="Chen A."/>
            <person name="Palaniappan K."/>
            <person name="Land M."/>
            <person name="Rohde M."/>
            <person name="Tindall B.J."/>
            <person name="Detter J.C."/>
            <person name="Goker M."/>
            <person name="Bristow J."/>
            <person name="Eisen J.A."/>
            <person name="Markowitz V."/>
            <person name="Hugenholtz P."/>
            <person name="Woyke T."/>
            <person name="Klenk H.P."/>
            <person name="Kyrpides N.C."/>
        </authorList>
    </citation>
    <scope>NUCLEOTIDE SEQUENCE</scope>
    <source>
        <strain evidence="2">ATCC 700263 / DSM 8902 / Z-7692</strain>
    </source>
</reference>
<name>H9UG49_SPIAZ</name>
<dbReference type="KEGG" id="sfc:Spiaf_0387"/>
<dbReference type="Gene3D" id="3.30.530.20">
    <property type="match status" value="1"/>
</dbReference>
<accession>H9UG49</accession>
<dbReference type="OrthoDB" id="281106at2"/>
<keyword evidence="2" id="KW-1185">Reference proteome</keyword>
<dbReference type="CDD" id="cd07814">
    <property type="entry name" value="SRPBCC_CalC_Aha1-like"/>
    <property type="match status" value="1"/>
</dbReference>
<sequence length="292" mass="32585">MSVHIDNEGRRVVEAMVDVPGTPDEVWRAIATSRGISSWFVPTSLDEHTGGHTTSRFGPEMDAESRITVWNPPRNYTAESGEGLAKVVTEWIVEPRNGRICMVRVVHRWFADTDDQDATYEGHVYGWEVSYFRLLDLYLQHFSGMACTAVQLTAFSDFPGPKTWRTLKQSLKIDTRNGRIHSASTAPELSGKVIPVNIEDPELLRIRKTAPIIAAAREGMDGEEPELILQLDRPTPGLAHMMILPMEAQTLVSVRFHFFGSQSGSIAATAELDWKAWLSGHFAPEVSAQKIN</sequence>
<dbReference type="HOGENOM" id="CLU_084739_0_0_12"/>
<dbReference type="Proteomes" id="UP000007383">
    <property type="component" value="Chromosome"/>
</dbReference>
<dbReference type="EMBL" id="CP003282">
    <property type="protein sequence ID" value="AFG36492.1"/>
    <property type="molecule type" value="Genomic_DNA"/>
</dbReference>
<evidence type="ECO:0000313" key="2">
    <source>
        <dbReference type="Proteomes" id="UP000007383"/>
    </source>
</evidence>
<proteinExistence type="predicted"/>
<organism evidence="1 2">
    <name type="scientific">Spirochaeta africana (strain ATCC 700263 / DSM 8902 / Z-7692)</name>
    <dbReference type="NCBI Taxonomy" id="889378"/>
    <lineage>
        <taxon>Bacteria</taxon>
        <taxon>Pseudomonadati</taxon>
        <taxon>Spirochaetota</taxon>
        <taxon>Spirochaetia</taxon>
        <taxon>Spirochaetales</taxon>
        <taxon>Spirochaetaceae</taxon>
        <taxon>Spirochaeta</taxon>
    </lineage>
</organism>
<evidence type="ECO:0008006" key="3">
    <source>
        <dbReference type="Google" id="ProtNLM"/>
    </source>
</evidence>
<dbReference type="eggNOG" id="COG3832">
    <property type="taxonomic scope" value="Bacteria"/>
</dbReference>
<dbReference type="RefSeq" id="WP_014454490.1">
    <property type="nucleotide sequence ID" value="NC_017098.1"/>
</dbReference>
<dbReference type="InterPro" id="IPR023393">
    <property type="entry name" value="START-like_dom_sf"/>
</dbReference>
<evidence type="ECO:0000313" key="1">
    <source>
        <dbReference type="EMBL" id="AFG36492.1"/>
    </source>
</evidence>